<dbReference type="PANTHER" id="PTHR10245">
    <property type="entry name" value="ENDOTHELIAL DIFFERENTIATION-RELATED FACTOR 1 MULTIPROTEIN BRIDGING FACTOR 1"/>
    <property type="match status" value="1"/>
</dbReference>
<evidence type="ECO:0000259" key="8">
    <source>
        <dbReference type="PROSITE" id="PS50943"/>
    </source>
</evidence>
<evidence type="ECO:0000256" key="1">
    <source>
        <dbReference type="ARBA" id="ARBA00009802"/>
    </source>
</evidence>
<evidence type="ECO:0000313" key="9">
    <source>
        <dbReference type="EMBL" id="RPB27837.1"/>
    </source>
</evidence>
<feature type="compositionally biased region" description="Polar residues" evidence="7">
    <location>
        <begin position="51"/>
        <end position="61"/>
    </location>
</feature>
<dbReference type="GO" id="GO:0003677">
    <property type="term" value="F:DNA binding"/>
    <property type="evidence" value="ECO:0007669"/>
    <property type="project" value="UniProtKB-KW"/>
</dbReference>
<evidence type="ECO:0000256" key="2">
    <source>
        <dbReference type="ARBA" id="ARBA00014317"/>
    </source>
</evidence>
<comment type="function">
    <text evidence="6">Transcriptional coactivator that stimulates GCN4-dependent transcriptional activity by bridging the DNA-binding region of GCN4 and TBP (SPT15), thereby recruiting TBP to GCN4-bound promoters. Involved in induction of the ribosome quality control (RQC) pathway; a pathway that degrades nascent peptide chains during problematic translation. Required to prevent stalled ribosomes from frameshifting.</text>
</comment>
<gene>
    <name evidence="9" type="ORF">L211DRAFT_855584</name>
</gene>
<protein>
    <recommendedName>
        <fullName evidence="2">Multiprotein-bridging factor 1</fullName>
    </recommendedName>
</protein>
<dbReference type="FunCoup" id="A0A3N4LY78">
    <property type="interactions" value="757"/>
</dbReference>
<dbReference type="InParanoid" id="A0A3N4LY78"/>
<dbReference type="InterPro" id="IPR013729">
    <property type="entry name" value="MBF1_N"/>
</dbReference>
<evidence type="ECO:0000256" key="5">
    <source>
        <dbReference type="ARBA" id="ARBA00023163"/>
    </source>
</evidence>
<dbReference type="Pfam" id="PF08523">
    <property type="entry name" value="MBF1"/>
    <property type="match status" value="1"/>
</dbReference>
<keyword evidence="3" id="KW-0805">Transcription regulation</keyword>
<comment type="similarity">
    <text evidence="1">Belongs to the MBF1 family.</text>
</comment>
<feature type="region of interest" description="Disordered" evidence="7">
    <location>
        <begin position="47"/>
        <end position="105"/>
    </location>
</feature>
<dbReference type="PROSITE" id="PS50943">
    <property type="entry name" value="HTH_CROC1"/>
    <property type="match status" value="1"/>
</dbReference>
<dbReference type="Pfam" id="PF01381">
    <property type="entry name" value="HTH_3"/>
    <property type="match status" value="1"/>
</dbReference>
<accession>A0A3N4LY78</accession>
<dbReference type="AlphaFoldDB" id="A0A3N4LY78"/>
<evidence type="ECO:0000256" key="3">
    <source>
        <dbReference type="ARBA" id="ARBA00023015"/>
    </source>
</evidence>
<dbReference type="SUPFAM" id="SSF47413">
    <property type="entry name" value="lambda repressor-like DNA-binding domains"/>
    <property type="match status" value="1"/>
</dbReference>
<dbReference type="STRING" id="1051890.A0A3N4LY78"/>
<dbReference type="OrthoDB" id="10253401at2759"/>
<name>A0A3N4LY78_9PEZI</name>
<feature type="domain" description="HTH cro/C1-type" evidence="8">
    <location>
        <begin position="96"/>
        <end position="141"/>
    </location>
</feature>
<dbReference type="Proteomes" id="UP000267821">
    <property type="component" value="Unassembled WGS sequence"/>
</dbReference>
<dbReference type="SMART" id="SM00530">
    <property type="entry name" value="HTH_XRE"/>
    <property type="match status" value="1"/>
</dbReference>
<keyword evidence="4" id="KW-0238">DNA-binding</keyword>
<evidence type="ECO:0000256" key="7">
    <source>
        <dbReference type="SAM" id="MobiDB-lite"/>
    </source>
</evidence>
<dbReference type="CDD" id="cd00093">
    <property type="entry name" value="HTH_XRE"/>
    <property type="match status" value="1"/>
</dbReference>
<dbReference type="EMBL" id="ML121530">
    <property type="protein sequence ID" value="RPB27837.1"/>
    <property type="molecule type" value="Genomic_DNA"/>
</dbReference>
<evidence type="ECO:0000256" key="4">
    <source>
        <dbReference type="ARBA" id="ARBA00023125"/>
    </source>
</evidence>
<evidence type="ECO:0000313" key="10">
    <source>
        <dbReference type="Proteomes" id="UP000267821"/>
    </source>
</evidence>
<proteinExistence type="inferred from homology"/>
<dbReference type="InterPro" id="IPR010982">
    <property type="entry name" value="Lambda_DNA-bd_dom_sf"/>
</dbReference>
<dbReference type="GO" id="GO:0005634">
    <property type="term" value="C:nucleus"/>
    <property type="evidence" value="ECO:0007669"/>
    <property type="project" value="TreeGrafter"/>
</dbReference>
<keyword evidence="10" id="KW-1185">Reference proteome</keyword>
<dbReference type="InterPro" id="IPR001387">
    <property type="entry name" value="Cro/C1-type_HTH"/>
</dbReference>
<reference evidence="9 10" key="1">
    <citation type="journal article" date="2018" name="Nat. Ecol. Evol.">
        <title>Pezizomycetes genomes reveal the molecular basis of ectomycorrhizal truffle lifestyle.</title>
        <authorList>
            <person name="Murat C."/>
            <person name="Payen T."/>
            <person name="Noel B."/>
            <person name="Kuo A."/>
            <person name="Morin E."/>
            <person name="Chen J."/>
            <person name="Kohler A."/>
            <person name="Krizsan K."/>
            <person name="Balestrini R."/>
            <person name="Da Silva C."/>
            <person name="Montanini B."/>
            <person name="Hainaut M."/>
            <person name="Levati E."/>
            <person name="Barry K.W."/>
            <person name="Belfiori B."/>
            <person name="Cichocki N."/>
            <person name="Clum A."/>
            <person name="Dockter R.B."/>
            <person name="Fauchery L."/>
            <person name="Guy J."/>
            <person name="Iotti M."/>
            <person name="Le Tacon F."/>
            <person name="Lindquist E.A."/>
            <person name="Lipzen A."/>
            <person name="Malagnac F."/>
            <person name="Mello A."/>
            <person name="Molinier V."/>
            <person name="Miyauchi S."/>
            <person name="Poulain J."/>
            <person name="Riccioni C."/>
            <person name="Rubini A."/>
            <person name="Sitrit Y."/>
            <person name="Splivallo R."/>
            <person name="Traeger S."/>
            <person name="Wang M."/>
            <person name="Zifcakova L."/>
            <person name="Wipf D."/>
            <person name="Zambonelli A."/>
            <person name="Paolocci F."/>
            <person name="Nowrousian M."/>
            <person name="Ottonello S."/>
            <person name="Baldrian P."/>
            <person name="Spatafora J.W."/>
            <person name="Henrissat B."/>
            <person name="Nagy L.G."/>
            <person name="Aury J.M."/>
            <person name="Wincker P."/>
            <person name="Grigoriev I.V."/>
            <person name="Bonfante P."/>
            <person name="Martin F.M."/>
        </authorList>
    </citation>
    <scope>NUCLEOTIDE SEQUENCE [LARGE SCALE GENOMIC DNA]</scope>
    <source>
        <strain evidence="9 10">ATCC MYA-4762</strain>
    </source>
</reference>
<sequence>MSDGESVTTIGRNVFSGGRKAKVTVARTQSEINAARRSGDVVSIDKKYVTGNKTADPNGQRLTKVDRENEVAPPPKIDASVGKAMAKARSEKTPPMTQKDLATKVNEKPSVITDYESGRAVPSQQVLAKLERALGVKLRGKDIGAPLTKPGADKKVAK</sequence>
<dbReference type="Gene3D" id="1.10.260.40">
    <property type="entry name" value="lambda repressor-like DNA-binding domains"/>
    <property type="match status" value="1"/>
</dbReference>
<keyword evidence="5" id="KW-0804">Transcription</keyword>
<dbReference type="PANTHER" id="PTHR10245:SF15">
    <property type="entry name" value="ENDOTHELIAL DIFFERENTIATION-RELATED FACTOR 1"/>
    <property type="match status" value="1"/>
</dbReference>
<organism evidence="9 10">
    <name type="scientific">Terfezia boudieri ATCC MYA-4762</name>
    <dbReference type="NCBI Taxonomy" id="1051890"/>
    <lineage>
        <taxon>Eukaryota</taxon>
        <taxon>Fungi</taxon>
        <taxon>Dikarya</taxon>
        <taxon>Ascomycota</taxon>
        <taxon>Pezizomycotina</taxon>
        <taxon>Pezizomycetes</taxon>
        <taxon>Pezizales</taxon>
        <taxon>Pezizaceae</taxon>
        <taxon>Terfezia</taxon>
    </lineage>
</organism>
<evidence type="ECO:0000256" key="6">
    <source>
        <dbReference type="ARBA" id="ARBA00035107"/>
    </source>
</evidence>
<dbReference type="FunFam" id="1.10.260.40:FF:000018">
    <property type="entry name" value="Multiprotein bridging factor 1"/>
    <property type="match status" value="1"/>
</dbReference>